<dbReference type="EMBL" id="GBRH01226574">
    <property type="protein sequence ID" value="JAD71321.1"/>
    <property type="molecule type" value="Transcribed_RNA"/>
</dbReference>
<name>A0A0A9C6W8_ARUDO</name>
<feature type="region of interest" description="Disordered" evidence="1">
    <location>
        <begin position="1"/>
        <end position="38"/>
    </location>
</feature>
<evidence type="ECO:0000256" key="1">
    <source>
        <dbReference type="SAM" id="MobiDB-lite"/>
    </source>
</evidence>
<protein>
    <submittedName>
        <fullName evidence="2">Uncharacterized protein</fullName>
    </submittedName>
</protein>
<proteinExistence type="predicted"/>
<feature type="compositionally biased region" description="Polar residues" evidence="1">
    <location>
        <begin position="10"/>
        <end position="25"/>
    </location>
</feature>
<reference evidence="2" key="2">
    <citation type="journal article" date="2015" name="Data Brief">
        <title>Shoot transcriptome of the giant reed, Arundo donax.</title>
        <authorList>
            <person name="Barrero R.A."/>
            <person name="Guerrero F.D."/>
            <person name="Moolhuijzen P."/>
            <person name="Goolsby J.A."/>
            <person name="Tidwell J."/>
            <person name="Bellgard S.E."/>
            <person name="Bellgard M.I."/>
        </authorList>
    </citation>
    <scope>NUCLEOTIDE SEQUENCE</scope>
    <source>
        <tissue evidence="2">Shoot tissue taken approximately 20 cm above the soil surface</tissue>
    </source>
</reference>
<reference evidence="2" key="1">
    <citation type="submission" date="2014-09" db="EMBL/GenBank/DDBJ databases">
        <authorList>
            <person name="Magalhaes I.L.F."/>
            <person name="Oliveira U."/>
            <person name="Santos F.R."/>
            <person name="Vidigal T.H.D.A."/>
            <person name="Brescovit A.D."/>
            <person name="Santos A.J."/>
        </authorList>
    </citation>
    <scope>NUCLEOTIDE SEQUENCE</scope>
    <source>
        <tissue evidence="2">Shoot tissue taken approximately 20 cm above the soil surface</tissue>
    </source>
</reference>
<evidence type="ECO:0000313" key="2">
    <source>
        <dbReference type="EMBL" id="JAD71321.1"/>
    </source>
</evidence>
<accession>A0A0A9C6W8</accession>
<sequence>MVQPRCTTHHGVSQQAADVSQTTISRAMHLRSDSRVGR</sequence>
<organism evidence="2">
    <name type="scientific">Arundo donax</name>
    <name type="common">Giant reed</name>
    <name type="synonym">Donax arundinaceus</name>
    <dbReference type="NCBI Taxonomy" id="35708"/>
    <lineage>
        <taxon>Eukaryota</taxon>
        <taxon>Viridiplantae</taxon>
        <taxon>Streptophyta</taxon>
        <taxon>Embryophyta</taxon>
        <taxon>Tracheophyta</taxon>
        <taxon>Spermatophyta</taxon>
        <taxon>Magnoliopsida</taxon>
        <taxon>Liliopsida</taxon>
        <taxon>Poales</taxon>
        <taxon>Poaceae</taxon>
        <taxon>PACMAD clade</taxon>
        <taxon>Arundinoideae</taxon>
        <taxon>Arundineae</taxon>
        <taxon>Arundo</taxon>
    </lineage>
</organism>
<dbReference type="AlphaFoldDB" id="A0A0A9C6W8"/>